<dbReference type="GO" id="GO:0003700">
    <property type="term" value="F:DNA-binding transcription factor activity"/>
    <property type="evidence" value="ECO:0007669"/>
    <property type="project" value="InterPro"/>
</dbReference>
<dbReference type="AlphaFoldDB" id="A0A6M0IH04"/>
<keyword evidence="6" id="KW-0418">Kinase</keyword>
<dbReference type="Pfam" id="PF02518">
    <property type="entry name" value="HATPase_c"/>
    <property type="match status" value="1"/>
</dbReference>
<dbReference type="GO" id="GO:0000155">
    <property type="term" value="F:phosphorelay sensor kinase activity"/>
    <property type="evidence" value="ECO:0007669"/>
    <property type="project" value="InterPro"/>
</dbReference>
<dbReference type="GO" id="GO:0043565">
    <property type="term" value="F:sequence-specific DNA binding"/>
    <property type="evidence" value="ECO:0007669"/>
    <property type="project" value="InterPro"/>
</dbReference>
<keyword evidence="4" id="KW-0808">Transferase</keyword>
<dbReference type="InterPro" id="IPR018060">
    <property type="entry name" value="HTH_AraC"/>
</dbReference>
<dbReference type="Gene3D" id="3.40.50.2300">
    <property type="match status" value="1"/>
</dbReference>
<keyword evidence="3 12" id="KW-0597">Phosphoprotein</keyword>
<keyword evidence="7" id="KW-0067">ATP-binding</keyword>
<evidence type="ECO:0000259" key="15">
    <source>
        <dbReference type="PROSITE" id="PS50110"/>
    </source>
</evidence>
<dbReference type="SUPFAM" id="SSF46689">
    <property type="entry name" value="Homeodomain-like"/>
    <property type="match status" value="1"/>
</dbReference>
<dbReference type="InterPro" id="IPR036097">
    <property type="entry name" value="HisK_dim/P_sf"/>
</dbReference>
<dbReference type="Gene3D" id="1.10.10.60">
    <property type="entry name" value="Homeodomain-like"/>
    <property type="match status" value="1"/>
</dbReference>
<keyword evidence="11" id="KW-0804">Transcription</keyword>
<dbReference type="RefSeq" id="WP_164036699.1">
    <property type="nucleotide sequence ID" value="NZ_JAAGNZ010000001.1"/>
</dbReference>
<dbReference type="InterPro" id="IPR009057">
    <property type="entry name" value="Homeodomain-like_sf"/>
</dbReference>
<dbReference type="CDD" id="cd16922">
    <property type="entry name" value="HATPase_EvgS-ArcB-TorS-like"/>
    <property type="match status" value="1"/>
</dbReference>
<evidence type="ECO:0000256" key="1">
    <source>
        <dbReference type="ARBA" id="ARBA00000085"/>
    </source>
</evidence>
<accession>A0A6M0IH04</accession>
<dbReference type="InterPro" id="IPR003661">
    <property type="entry name" value="HisK_dim/P_dom"/>
</dbReference>
<dbReference type="InterPro" id="IPR004358">
    <property type="entry name" value="Sig_transdc_His_kin-like_C"/>
</dbReference>
<evidence type="ECO:0000313" key="16">
    <source>
        <dbReference type="EMBL" id="NEU67112.1"/>
    </source>
</evidence>
<name>A0A6M0IH04_9BACT</name>
<feature type="domain" description="Histidine kinase" evidence="14">
    <location>
        <begin position="512"/>
        <end position="728"/>
    </location>
</feature>
<evidence type="ECO:0000256" key="6">
    <source>
        <dbReference type="ARBA" id="ARBA00022777"/>
    </source>
</evidence>
<reference evidence="16 17" key="1">
    <citation type="submission" date="2020-02" db="EMBL/GenBank/DDBJ databases">
        <title>Draft genome sequence of two Spirosoma agri KCTC 52727 and Spirosoma terrae KCTC 52035.</title>
        <authorList>
            <person name="Rojas J."/>
            <person name="Ambika Manirajan B."/>
            <person name="Ratering S."/>
            <person name="Suarez C."/>
            <person name="Schnell S."/>
        </authorList>
    </citation>
    <scope>NUCLEOTIDE SEQUENCE [LARGE SCALE GENOMIC DNA]</scope>
    <source>
        <strain evidence="16 17">KCTC 52727</strain>
    </source>
</reference>
<sequence length="1021" mass="115090">MANLIPAGLRAQQLMLPPALRQLTEPSGVALNLMAWYMTEDQHGSVWLATANGLIRYDGHQPRALHAPGYSQDDSYGRPVLTPDGRLWARQAYGNKRNKLVYVETTGTHIVRVADTTRLAREFLTKFGISRLYVDRRGQLWISLPENGLLRVNPRTLAADHVLTDKLTINDLSEGPDGRFWLATERGLYTFDPQTRQTRRYPFEPDQASLPGNTPTFAVSVRPNGDVLVCRPNEVDIISSGNGHLRRIRLPVPNLTSTLWTNAFLSDGLGNDYFSVGRMVFRLTAGGALQRLEFTYPAEKVISLCVGRMHDPAHPRLWVSTITHTLYEYDLTRLRPVPSLNILDISVNGTRLVENEQQLETRFQRDTTGQPTLQVKEDDFVQLRFTPFVQQQSTTFRYKLEGYDHQWTTYGDTLGVATYQLPAGQYRFLFNRAVGNGGWAKQIANLSIRVQPPFWKTSWFLSIVVLLVGSGLVGLYRIALRRQKLQRELAHQEGEAANLRQLDELKDRFFANMTHELRTPITLLLNANEQLAHQPLDTQGRQLIAVVDRNANQLLRLITQLLDINRLDNGKLTLTYSLGDPIACVSQLVQAFDDLATTKQIQLTIQPDENGGNYWFDREKLEAIVDNLLSNALKFTPAGGRVSVATQRMNERLVVRVQDTGPGIPFEEQARIFERFYQTDASSTRAHGGTGIGLAFVRELTELMGGTIRVDSLVHEGSTFTLTLPLEAVREPVAQEITTAPDQRPIELASPSSLPKLSHLEKLPTEGNPLPVVLVVEDNEELRTYLVEQLSATYQVMAAVDGRDGLEQALATTPDLIVSDVMMPRMDGFALVGALKTDVRTSHIPVVLLSARSSHDSVLHGLNMGADAYVEKPFKLNTLQLRIRNAIQTRRNWQIALADVHSKLLFSDVNEDNVPEKEKRFLARLKHLLLDHLQDEQVNVDWLAAQVDLSRSQLHRKLTALTGQSTTRFIHRVRLEKAEELLSKGECNIAEVAYQVGYNSQSYFTRMFQEHFGYLPTQLKL</sequence>
<evidence type="ECO:0000256" key="5">
    <source>
        <dbReference type="ARBA" id="ARBA00022741"/>
    </source>
</evidence>
<dbReference type="PROSITE" id="PS50110">
    <property type="entry name" value="RESPONSE_REGULATORY"/>
    <property type="match status" value="1"/>
</dbReference>
<dbReference type="SUPFAM" id="SSF52172">
    <property type="entry name" value="CheY-like"/>
    <property type="match status" value="1"/>
</dbReference>
<dbReference type="InterPro" id="IPR001789">
    <property type="entry name" value="Sig_transdc_resp-reg_receiver"/>
</dbReference>
<keyword evidence="17" id="KW-1185">Reference proteome</keyword>
<dbReference type="PROSITE" id="PS50109">
    <property type="entry name" value="HIS_KIN"/>
    <property type="match status" value="1"/>
</dbReference>
<evidence type="ECO:0000256" key="9">
    <source>
        <dbReference type="ARBA" id="ARBA00023015"/>
    </source>
</evidence>
<dbReference type="SUPFAM" id="SSF55874">
    <property type="entry name" value="ATPase domain of HSP90 chaperone/DNA topoisomerase II/histidine kinase"/>
    <property type="match status" value="1"/>
</dbReference>
<dbReference type="InterPro" id="IPR036890">
    <property type="entry name" value="HATPase_C_sf"/>
</dbReference>
<dbReference type="Proteomes" id="UP000477386">
    <property type="component" value="Unassembled WGS sequence"/>
</dbReference>
<dbReference type="SUPFAM" id="SSF47384">
    <property type="entry name" value="Homodimeric domain of signal transducing histidine kinase"/>
    <property type="match status" value="1"/>
</dbReference>
<evidence type="ECO:0000259" key="13">
    <source>
        <dbReference type="PROSITE" id="PS01124"/>
    </source>
</evidence>
<dbReference type="PANTHER" id="PTHR43547:SF2">
    <property type="entry name" value="HYBRID SIGNAL TRANSDUCTION HISTIDINE KINASE C"/>
    <property type="match status" value="1"/>
</dbReference>
<dbReference type="SMART" id="SM00448">
    <property type="entry name" value="REC"/>
    <property type="match status" value="1"/>
</dbReference>
<evidence type="ECO:0000256" key="7">
    <source>
        <dbReference type="ARBA" id="ARBA00022840"/>
    </source>
</evidence>
<keyword evidence="10" id="KW-0238">DNA-binding</keyword>
<dbReference type="Gene3D" id="2.60.40.10">
    <property type="entry name" value="Immunoglobulins"/>
    <property type="match status" value="1"/>
</dbReference>
<dbReference type="InterPro" id="IPR015943">
    <property type="entry name" value="WD40/YVTN_repeat-like_dom_sf"/>
</dbReference>
<keyword evidence="8" id="KW-0902">Two-component regulatory system</keyword>
<dbReference type="CDD" id="cd17574">
    <property type="entry name" value="REC_OmpR"/>
    <property type="match status" value="1"/>
</dbReference>
<comment type="caution">
    <text evidence="16">The sequence shown here is derived from an EMBL/GenBank/DDBJ whole genome shotgun (WGS) entry which is preliminary data.</text>
</comment>
<evidence type="ECO:0000256" key="12">
    <source>
        <dbReference type="PROSITE-ProRule" id="PRU00169"/>
    </source>
</evidence>
<dbReference type="EMBL" id="JAAGNZ010000001">
    <property type="protein sequence ID" value="NEU67112.1"/>
    <property type="molecule type" value="Genomic_DNA"/>
</dbReference>
<dbReference type="Gene3D" id="3.30.565.10">
    <property type="entry name" value="Histidine kinase-like ATPase, C-terminal domain"/>
    <property type="match status" value="1"/>
</dbReference>
<feature type="domain" description="HTH araC/xylS-type" evidence="13">
    <location>
        <begin position="923"/>
        <end position="1021"/>
    </location>
</feature>
<dbReference type="PRINTS" id="PR00344">
    <property type="entry name" value="BCTRLSENSOR"/>
</dbReference>
<dbReference type="GO" id="GO:0005524">
    <property type="term" value="F:ATP binding"/>
    <property type="evidence" value="ECO:0007669"/>
    <property type="project" value="UniProtKB-KW"/>
</dbReference>
<dbReference type="FunFam" id="3.30.565.10:FF:000037">
    <property type="entry name" value="Hybrid sensor histidine kinase/response regulator"/>
    <property type="match status" value="1"/>
</dbReference>
<dbReference type="InterPro" id="IPR013783">
    <property type="entry name" value="Ig-like_fold"/>
</dbReference>
<evidence type="ECO:0000313" key="17">
    <source>
        <dbReference type="Proteomes" id="UP000477386"/>
    </source>
</evidence>
<dbReference type="PROSITE" id="PS00041">
    <property type="entry name" value="HTH_ARAC_FAMILY_1"/>
    <property type="match status" value="1"/>
</dbReference>
<evidence type="ECO:0000256" key="10">
    <source>
        <dbReference type="ARBA" id="ARBA00023125"/>
    </source>
</evidence>
<dbReference type="Gene3D" id="1.10.287.130">
    <property type="match status" value="1"/>
</dbReference>
<organism evidence="16 17">
    <name type="scientific">Spirosoma agri</name>
    <dbReference type="NCBI Taxonomy" id="1987381"/>
    <lineage>
        <taxon>Bacteria</taxon>
        <taxon>Pseudomonadati</taxon>
        <taxon>Bacteroidota</taxon>
        <taxon>Cytophagia</taxon>
        <taxon>Cytophagales</taxon>
        <taxon>Cytophagaceae</taxon>
        <taxon>Spirosoma</taxon>
    </lineage>
</organism>
<evidence type="ECO:0000256" key="11">
    <source>
        <dbReference type="ARBA" id="ARBA00023163"/>
    </source>
</evidence>
<dbReference type="Pfam" id="PF12833">
    <property type="entry name" value="HTH_18"/>
    <property type="match status" value="1"/>
</dbReference>
<gene>
    <name evidence="16" type="ORF">GK091_09500</name>
</gene>
<dbReference type="InterPro" id="IPR011006">
    <property type="entry name" value="CheY-like_superfamily"/>
</dbReference>
<dbReference type="CDD" id="cd00082">
    <property type="entry name" value="HisKA"/>
    <property type="match status" value="1"/>
</dbReference>
<protein>
    <recommendedName>
        <fullName evidence="2">histidine kinase</fullName>
        <ecNumber evidence="2">2.7.13.3</ecNumber>
    </recommendedName>
</protein>
<dbReference type="PANTHER" id="PTHR43547">
    <property type="entry name" value="TWO-COMPONENT HISTIDINE KINASE"/>
    <property type="match status" value="1"/>
</dbReference>
<dbReference type="PROSITE" id="PS01124">
    <property type="entry name" value="HTH_ARAC_FAMILY_2"/>
    <property type="match status" value="1"/>
</dbReference>
<dbReference type="EC" id="2.7.13.3" evidence="2"/>
<evidence type="ECO:0000256" key="8">
    <source>
        <dbReference type="ARBA" id="ARBA00023012"/>
    </source>
</evidence>
<dbReference type="InterPro" id="IPR005467">
    <property type="entry name" value="His_kinase_dom"/>
</dbReference>
<dbReference type="Pfam" id="PF00072">
    <property type="entry name" value="Response_reg"/>
    <property type="match status" value="1"/>
</dbReference>
<dbReference type="SMART" id="SM00342">
    <property type="entry name" value="HTH_ARAC"/>
    <property type="match status" value="1"/>
</dbReference>
<evidence type="ECO:0000256" key="2">
    <source>
        <dbReference type="ARBA" id="ARBA00012438"/>
    </source>
</evidence>
<evidence type="ECO:0000259" key="14">
    <source>
        <dbReference type="PROSITE" id="PS50109"/>
    </source>
</evidence>
<feature type="modified residue" description="4-aspartylphosphate" evidence="12">
    <location>
        <position position="820"/>
    </location>
</feature>
<dbReference type="SMART" id="SM00387">
    <property type="entry name" value="HATPase_c"/>
    <property type="match status" value="1"/>
</dbReference>
<comment type="catalytic activity">
    <reaction evidence="1">
        <text>ATP + protein L-histidine = ADP + protein N-phospho-L-histidine.</text>
        <dbReference type="EC" id="2.7.13.3"/>
    </reaction>
</comment>
<evidence type="ECO:0000256" key="4">
    <source>
        <dbReference type="ARBA" id="ARBA00022679"/>
    </source>
</evidence>
<feature type="domain" description="Response regulatory" evidence="15">
    <location>
        <begin position="772"/>
        <end position="887"/>
    </location>
</feature>
<keyword evidence="9" id="KW-0805">Transcription regulation</keyword>
<keyword evidence="5" id="KW-0547">Nucleotide-binding</keyword>
<proteinExistence type="predicted"/>
<evidence type="ECO:0000256" key="3">
    <source>
        <dbReference type="ARBA" id="ARBA00022553"/>
    </source>
</evidence>
<dbReference type="Gene3D" id="2.130.10.10">
    <property type="entry name" value="YVTN repeat-like/Quinoprotein amine dehydrogenase"/>
    <property type="match status" value="1"/>
</dbReference>
<dbReference type="SMART" id="SM00388">
    <property type="entry name" value="HisKA"/>
    <property type="match status" value="1"/>
</dbReference>
<dbReference type="SUPFAM" id="SSF63829">
    <property type="entry name" value="Calcium-dependent phosphotriesterase"/>
    <property type="match status" value="1"/>
</dbReference>
<dbReference type="InterPro" id="IPR003594">
    <property type="entry name" value="HATPase_dom"/>
</dbReference>
<dbReference type="InterPro" id="IPR018062">
    <property type="entry name" value="HTH_AraC-typ_CS"/>
</dbReference>
<dbReference type="Pfam" id="PF00512">
    <property type="entry name" value="HisKA"/>
    <property type="match status" value="1"/>
</dbReference>